<dbReference type="PROSITE" id="PS00144">
    <property type="entry name" value="ASN_GLN_ASE_1"/>
    <property type="match status" value="1"/>
</dbReference>
<dbReference type="SUPFAM" id="SSF53774">
    <property type="entry name" value="Glutaminase/Asparaginase"/>
    <property type="match status" value="1"/>
</dbReference>
<dbReference type="GO" id="GO:0006520">
    <property type="term" value="P:amino acid metabolic process"/>
    <property type="evidence" value="ECO:0007669"/>
    <property type="project" value="InterPro"/>
</dbReference>
<evidence type="ECO:0000259" key="4">
    <source>
        <dbReference type="Pfam" id="PF00710"/>
    </source>
</evidence>
<dbReference type="EMBL" id="DWUQ01000068">
    <property type="protein sequence ID" value="HJD44077.1"/>
    <property type="molecule type" value="Genomic_DNA"/>
</dbReference>
<comment type="similarity">
    <text evidence="1">Belongs to the asparaginase 1 family.</text>
</comment>
<evidence type="ECO:0000256" key="3">
    <source>
        <dbReference type="PROSITE-ProRule" id="PRU10099"/>
    </source>
</evidence>
<feature type="domain" description="L-asparaginase N-terminal" evidence="4">
    <location>
        <begin position="4"/>
        <end position="72"/>
    </location>
</feature>
<dbReference type="EC" id="3.5.1.1" evidence="5"/>
<dbReference type="InterPro" id="IPR027474">
    <property type="entry name" value="L-asparaginase_N"/>
</dbReference>
<accession>A0A9D2RGP1</accession>
<gene>
    <name evidence="5" type="ORF">H9906_03510</name>
</gene>
<name>A0A9D2RGP1_9BURK</name>
<dbReference type="InterPro" id="IPR037152">
    <property type="entry name" value="L-asparaginase_N_sf"/>
</dbReference>
<keyword evidence="5" id="KW-0378">Hydrolase</keyword>
<dbReference type="PROSITE" id="PS51732">
    <property type="entry name" value="ASN_GLN_ASE_3"/>
    <property type="match status" value="1"/>
</dbReference>
<proteinExistence type="inferred from homology"/>
<dbReference type="InterPro" id="IPR036152">
    <property type="entry name" value="Asp/glu_Ase-like_sf"/>
</dbReference>
<dbReference type="InterPro" id="IPR020827">
    <property type="entry name" value="Asparaginase/glutaminase_AS1"/>
</dbReference>
<protein>
    <submittedName>
        <fullName evidence="5">Asparaginase</fullName>
        <ecNumber evidence="5">3.5.1.1</ecNumber>
    </submittedName>
</protein>
<dbReference type="Proteomes" id="UP000823889">
    <property type="component" value="Unassembled WGS sequence"/>
</dbReference>
<reference evidence="5" key="1">
    <citation type="journal article" date="2021" name="PeerJ">
        <title>Extensive microbial diversity within the chicken gut microbiome revealed by metagenomics and culture.</title>
        <authorList>
            <person name="Gilroy R."/>
            <person name="Ravi A."/>
            <person name="Getino M."/>
            <person name="Pursley I."/>
            <person name="Horton D.L."/>
            <person name="Alikhan N.F."/>
            <person name="Baker D."/>
            <person name="Gharbi K."/>
            <person name="Hall N."/>
            <person name="Watson M."/>
            <person name="Adriaenssens E.M."/>
            <person name="Foster-Nyarko E."/>
            <person name="Jarju S."/>
            <person name="Secka A."/>
            <person name="Antonio M."/>
            <person name="Oren A."/>
            <person name="Chaudhuri R.R."/>
            <person name="La Ragione R."/>
            <person name="Hildebrand F."/>
            <person name="Pallen M.J."/>
        </authorList>
    </citation>
    <scope>NUCLEOTIDE SEQUENCE</scope>
    <source>
        <strain evidence="5">9264</strain>
    </source>
</reference>
<feature type="active site" evidence="3">
    <location>
        <position position="13"/>
    </location>
</feature>
<evidence type="ECO:0000313" key="5">
    <source>
        <dbReference type="EMBL" id="HJD44077.1"/>
    </source>
</evidence>
<comment type="caution">
    <text evidence="5">The sequence shown here is derived from an EMBL/GenBank/DDBJ whole genome shotgun (WGS) entry which is preliminary data.</text>
</comment>
<dbReference type="Pfam" id="PF00710">
    <property type="entry name" value="Asparaginase"/>
    <property type="match status" value="1"/>
</dbReference>
<dbReference type="PIRSF" id="PIRSF001220">
    <property type="entry name" value="L-ASNase_gatD"/>
    <property type="match status" value="1"/>
</dbReference>
<evidence type="ECO:0000313" key="6">
    <source>
        <dbReference type="Proteomes" id="UP000823889"/>
    </source>
</evidence>
<reference evidence="5" key="2">
    <citation type="submission" date="2021-04" db="EMBL/GenBank/DDBJ databases">
        <authorList>
            <person name="Gilroy R."/>
        </authorList>
    </citation>
    <scope>NUCLEOTIDE SEQUENCE</scope>
    <source>
        <strain evidence="5">9264</strain>
    </source>
</reference>
<dbReference type="GO" id="GO:0004067">
    <property type="term" value="F:asparaginase activity"/>
    <property type="evidence" value="ECO:0007669"/>
    <property type="project" value="UniProtKB-UniRule"/>
</dbReference>
<evidence type="ECO:0000256" key="1">
    <source>
        <dbReference type="ARBA" id="ARBA00010518"/>
    </source>
</evidence>
<evidence type="ECO:0000256" key="2">
    <source>
        <dbReference type="PIRSR" id="PIRSR001220-1"/>
    </source>
</evidence>
<dbReference type="InterPro" id="IPR006034">
    <property type="entry name" value="Asparaginase/glutaminase-like"/>
</dbReference>
<dbReference type="PIRSF" id="PIRSF500176">
    <property type="entry name" value="L_ASNase"/>
    <property type="match status" value="1"/>
</dbReference>
<dbReference type="AlphaFoldDB" id="A0A9D2RGP1"/>
<dbReference type="Gene3D" id="3.40.50.1170">
    <property type="entry name" value="L-asparaginase, N-terminal domain"/>
    <property type="match status" value="1"/>
</dbReference>
<sequence length="72" mass="7621">MKKRVVVLSTGGTIASSPGEDGRNVSGALPGEALVQQLALGDGYDIQVESVLQKPSNALTFDDWLTLHARIQ</sequence>
<feature type="active site" description="O-isoaspartyl threonine intermediate" evidence="2">
    <location>
        <position position="13"/>
    </location>
</feature>
<organism evidence="5 6">
    <name type="scientific">Candidatus Paenalcaligenes intestinipullorum</name>
    <dbReference type="NCBI Taxonomy" id="2838718"/>
    <lineage>
        <taxon>Bacteria</taxon>
        <taxon>Pseudomonadati</taxon>
        <taxon>Pseudomonadota</taxon>
        <taxon>Betaproteobacteria</taxon>
        <taxon>Burkholderiales</taxon>
        <taxon>Alcaligenaceae</taxon>
        <taxon>Paenalcaligenes</taxon>
    </lineage>
</organism>